<feature type="transmembrane region" description="Helical" evidence="2">
    <location>
        <begin position="252"/>
        <end position="272"/>
    </location>
</feature>
<dbReference type="InterPro" id="IPR007168">
    <property type="entry name" value="Phageshock_PspC_N"/>
</dbReference>
<comment type="caution">
    <text evidence="4">The sequence shown here is derived from an EMBL/GenBank/DDBJ whole genome shotgun (WGS) entry which is preliminary data.</text>
</comment>
<evidence type="ECO:0000313" key="5">
    <source>
        <dbReference type="Proteomes" id="UP001235966"/>
    </source>
</evidence>
<evidence type="ECO:0000313" key="4">
    <source>
        <dbReference type="EMBL" id="MDP9800630.1"/>
    </source>
</evidence>
<organism evidence="4 5">
    <name type="scientific">Arcanobacterium wilhelmae</name>
    <dbReference type="NCBI Taxonomy" id="1803177"/>
    <lineage>
        <taxon>Bacteria</taxon>
        <taxon>Bacillati</taxon>
        <taxon>Actinomycetota</taxon>
        <taxon>Actinomycetes</taxon>
        <taxon>Actinomycetales</taxon>
        <taxon>Actinomycetaceae</taxon>
        <taxon>Arcanobacterium</taxon>
    </lineage>
</organism>
<reference evidence="4 5" key="1">
    <citation type="submission" date="2023-07" db="EMBL/GenBank/DDBJ databases">
        <title>Sequencing the genomes of 1000 actinobacteria strains.</title>
        <authorList>
            <person name="Klenk H.-P."/>
        </authorList>
    </citation>
    <scope>NUCLEOTIDE SEQUENCE [LARGE SCALE GENOMIC DNA]</scope>
    <source>
        <strain evidence="4 5">DSM 102162</strain>
    </source>
</reference>
<dbReference type="RefSeq" id="WP_278057991.1">
    <property type="nucleotide sequence ID" value="NZ_CP121247.1"/>
</dbReference>
<feature type="region of interest" description="Disordered" evidence="1">
    <location>
        <begin position="380"/>
        <end position="491"/>
    </location>
</feature>
<evidence type="ECO:0000256" key="2">
    <source>
        <dbReference type="SAM" id="Phobius"/>
    </source>
</evidence>
<dbReference type="Proteomes" id="UP001235966">
    <property type="component" value="Unassembled WGS sequence"/>
</dbReference>
<feature type="transmembrane region" description="Helical" evidence="2">
    <location>
        <begin position="279"/>
        <end position="301"/>
    </location>
</feature>
<keyword evidence="2" id="KW-1133">Transmembrane helix</keyword>
<evidence type="ECO:0000259" key="3">
    <source>
        <dbReference type="Pfam" id="PF04024"/>
    </source>
</evidence>
<protein>
    <submittedName>
        <fullName evidence="4">Phage shock protein PspC (Stress-responsive transcriptional regulator)</fullName>
    </submittedName>
</protein>
<feature type="compositionally biased region" description="Low complexity" evidence="1">
    <location>
        <begin position="521"/>
        <end position="553"/>
    </location>
</feature>
<keyword evidence="5" id="KW-1185">Reference proteome</keyword>
<feature type="region of interest" description="Disordered" evidence="1">
    <location>
        <begin position="503"/>
        <end position="553"/>
    </location>
</feature>
<gene>
    <name evidence="4" type="ORF">J2S49_000706</name>
</gene>
<feature type="domain" description="Phage shock protein PspC N-terminal" evidence="3">
    <location>
        <begin position="12"/>
        <end position="65"/>
    </location>
</feature>
<feature type="compositionally biased region" description="Basic and acidic residues" evidence="1">
    <location>
        <begin position="452"/>
        <end position="463"/>
    </location>
</feature>
<dbReference type="EMBL" id="JAUSQW010000001">
    <property type="protein sequence ID" value="MDP9800630.1"/>
    <property type="molecule type" value="Genomic_DNA"/>
</dbReference>
<proteinExistence type="predicted"/>
<feature type="transmembrane region" description="Helical" evidence="2">
    <location>
        <begin position="104"/>
        <end position="121"/>
    </location>
</feature>
<evidence type="ECO:0000256" key="1">
    <source>
        <dbReference type="SAM" id="MobiDB-lite"/>
    </source>
</evidence>
<feature type="transmembrane region" description="Helical" evidence="2">
    <location>
        <begin position="224"/>
        <end position="246"/>
    </location>
</feature>
<name>A0ABT9NA85_9ACTO</name>
<keyword evidence="2" id="KW-0812">Transmembrane</keyword>
<feature type="compositionally biased region" description="Gly residues" evidence="1">
    <location>
        <begin position="393"/>
        <end position="414"/>
    </location>
</feature>
<dbReference type="Pfam" id="PF04024">
    <property type="entry name" value="PspC"/>
    <property type="match status" value="1"/>
</dbReference>
<keyword evidence="2" id="KW-0472">Membrane</keyword>
<sequence>MNIFDSMRKSPLRRTPDGYLGGVCAGLAYRWNVSPLLVRVGALALAFVGGLGVLAYGLAWLFVPMAGDDQIELELALNRKVSGRFLAALALAVVGLVAFLSRHFLALVAVVVLAGVALLIAKRGDAGAPAGAGAPDAGAAGNAGAPGFAADADAPTEQFASDTPTEVVGPQPQIAQAAYSDYSAPTEDFGQAHFGAQQPVPPIAPTAPRPNLWNRYTASPKVSATYIFGTLALAALAAAIVVIVMGLSVASAAIAVGAAAIVTGVSLVTAGARGRRGTWLTAASVLAAAITLPLVPFAYFLPERVAHATDVALFSSTSEPTRAALVARGALDVSTLPDGAHISAGAGRLDLHVDPSDPVILEITTVGVVDLDGADGWNISGDGTAMVSEEPGGAMGPGAGRDGRGDGQGMPGRGDGPRGNNDRDGGPGGPGPMGGDRRGNADGSQAGNARPDGPRDGRGEGPRERRHISPRNHVKMSVTLGNPGAATDPDRARRIKIELGFGRVNVTDKIASAPLTPGNDSSPAPTSSATSEPTTKPSESASQPSPSASATSK</sequence>
<feature type="compositionally biased region" description="Basic residues" evidence="1">
    <location>
        <begin position="464"/>
        <end position="474"/>
    </location>
</feature>
<feature type="transmembrane region" description="Helical" evidence="2">
    <location>
        <begin position="81"/>
        <end position="98"/>
    </location>
</feature>
<feature type="transmembrane region" description="Helical" evidence="2">
    <location>
        <begin position="36"/>
        <end position="61"/>
    </location>
</feature>
<accession>A0ABT9NA85</accession>